<sequence length="251" mass="27577">MGQTVLKRPGCGALQLYPTAKLMQHKLDKHEMVIEKFLSLDQPAIHVQCIYFCGQSRVRWKRVAVVLCSKGIKKLKLKACDTGVCNAMFLLNQILPHHTGHITLGSLESKPHGHDLVTLWSPRRLSDDPTAPPYVHVMSKFCHITQGSLESKPHGHDLVTLWSPRRLSDDPTAPRYVQVMSTLCPGTLHMGAQLSPTCGSSPADLQYSVSPEPLALPLPAVDNQDPLKTLGLPAAFVSAWSIGDFRLALTP</sequence>
<proteinExistence type="predicted"/>
<dbReference type="Proteomes" id="UP000271974">
    <property type="component" value="Unassembled WGS sequence"/>
</dbReference>
<dbReference type="EMBL" id="RQTK01000035">
    <property type="protein sequence ID" value="RUS90307.1"/>
    <property type="molecule type" value="Genomic_DNA"/>
</dbReference>
<evidence type="ECO:0000313" key="1">
    <source>
        <dbReference type="EMBL" id="RUS90307.1"/>
    </source>
</evidence>
<reference evidence="1 2" key="1">
    <citation type="submission" date="2019-01" db="EMBL/GenBank/DDBJ databases">
        <title>A draft genome assembly of the solar-powered sea slug Elysia chlorotica.</title>
        <authorList>
            <person name="Cai H."/>
            <person name="Li Q."/>
            <person name="Fang X."/>
            <person name="Li J."/>
            <person name="Curtis N.E."/>
            <person name="Altenburger A."/>
            <person name="Shibata T."/>
            <person name="Feng M."/>
            <person name="Maeda T."/>
            <person name="Schwartz J.A."/>
            <person name="Shigenobu S."/>
            <person name="Lundholm N."/>
            <person name="Nishiyama T."/>
            <person name="Yang H."/>
            <person name="Hasebe M."/>
            <person name="Li S."/>
            <person name="Pierce S.K."/>
            <person name="Wang J."/>
        </authorList>
    </citation>
    <scope>NUCLEOTIDE SEQUENCE [LARGE SCALE GENOMIC DNA]</scope>
    <source>
        <strain evidence="1">EC2010</strain>
        <tissue evidence="1">Whole organism of an adult</tissue>
    </source>
</reference>
<gene>
    <name evidence="1" type="ORF">EGW08_001905</name>
</gene>
<evidence type="ECO:0000313" key="2">
    <source>
        <dbReference type="Proteomes" id="UP000271974"/>
    </source>
</evidence>
<organism evidence="1 2">
    <name type="scientific">Elysia chlorotica</name>
    <name type="common">Eastern emerald elysia</name>
    <name type="synonym">Sea slug</name>
    <dbReference type="NCBI Taxonomy" id="188477"/>
    <lineage>
        <taxon>Eukaryota</taxon>
        <taxon>Metazoa</taxon>
        <taxon>Spiralia</taxon>
        <taxon>Lophotrochozoa</taxon>
        <taxon>Mollusca</taxon>
        <taxon>Gastropoda</taxon>
        <taxon>Heterobranchia</taxon>
        <taxon>Euthyneura</taxon>
        <taxon>Panpulmonata</taxon>
        <taxon>Sacoglossa</taxon>
        <taxon>Placobranchoidea</taxon>
        <taxon>Plakobranchidae</taxon>
        <taxon>Elysia</taxon>
    </lineage>
</organism>
<dbReference type="AlphaFoldDB" id="A0A433U919"/>
<keyword evidence="2" id="KW-1185">Reference proteome</keyword>
<name>A0A433U919_ELYCH</name>
<protein>
    <submittedName>
        <fullName evidence="1">Uncharacterized protein</fullName>
    </submittedName>
</protein>
<comment type="caution">
    <text evidence="1">The sequence shown here is derived from an EMBL/GenBank/DDBJ whole genome shotgun (WGS) entry which is preliminary data.</text>
</comment>
<accession>A0A433U919</accession>